<name>A0ABP6XME2_9ACTN</name>
<feature type="compositionally biased region" description="Low complexity" evidence="1">
    <location>
        <begin position="193"/>
        <end position="206"/>
    </location>
</feature>
<comment type="caution">
    <text evidence="3">The sequence shown here is derived from an EMBL/GenBank/DDBJ whole genome shotgun (WGS) entry which is preliminary data.</text>
</comment>
<feature type="compositionally biased region" description="Low complexity" evidence="1">
    <location>
        <begin position="302"/>
        <end position="311"/>
    </location>
</feature>
<evidence type="ECO:0000256" key="1">
    <source>
        <dbReference type="SAM" id="MobiDB-lite"/>
    </source>
</evidence>
<dbReference type="PANTHER" id="PTHR13696:SF52">
    <property type="entry name" value="PARA FAMILY PROTEIN CT_582"/>
    <property type="match status" value="1"/>
</dbReference>
<sequence>MIGYVSRALGWPEKSTGQPRPTQGIGWPADNPTPTQIPADPTPKSEESNAEDLRTEDSGPGAPTSDLPTSEALAPSRSAPDGPSDVSTSEASAPNRSEPDGLTSGVSTSDVPAPDSASESTVATSSPTADEQAPAAVAEPEAATAEPAAAAAAGPVPAAGTAAARAETPEAAEVPALPGVASGAVPAVSSGGQATQPSPAPTAASSDAGLVEAEPTSAGPAEAEPTRDAPAHGLPAAPVFTPPARPESSVDSGGQVELDGSGERDFDRTPEGQSALQAAASIGLGDEPEATPSEAVSRETPEAVSSETAAAERSEEEFPESPRPVDDYPLETPPYAGTHPQRAVDKPGGRAAPTPTDILFGPSTAPIGMGAMTAAQIAARATSDELQRRLLETPIAAATERTLLVNEGRTMGREFPLPAETRVFVVANQKGGVGKTTTTVNVAAGLALYGARILVIDLDPQGNASTALGIEHSEGTPGVYEAVIEGEPLSKLLAPCAEHPGIVVVPATIDLAGAEIELVSIVARESRLKKALDQHLAETEAAGERYDYVFIDCPPSLGLLTVNALTAAREVLVPIQSEYYALEGLSQLLRHIDMVKSHLNPTLDVSTILLTMYDARTKLAGEVATEVRNHFQDSVLRTAVPRSVRISEAPSHGQTVLAYDPASAGALSYLEASREIAMRNNAS</sequence>
<organism evidence="3 4">
    <name type="scientific">Kribbella ginsengisoli</name>
    <dbReference type="NCBI Taxonomy" id="363865"/>
    <lineage>
        <taxon>Bacteria</taxon>
        <taxon>Bacillati</taxon>
        <taxon>Actinomycetota</taxon>
        <taxon>Actinomycetes</taxon>
        <taxon>Propionibacteriales</taxon>
        <taxon>Kribbellaceae</taxon>
        <taxon>Kribbella</taxon>
    </lineage>
</organism>
<dbReference type="Pfam" id="PF13614">
    <property type="entry name" value="AAA_31"/>
    <property type="match status" value="1"/>
</dbReference>
<dbReference type="PANTHER" id="PTHR13696">
    <property type="entry name" value="P-LOOP CONTAINING NUCLEOSIDE TRIPHOSPHATE HYDROLASE"/>
    <property type="match status" value="1"/>
</dbReference>
<feature type="compositionally biased region" description="Polar residues" evidence="1">
    <location>
        <begin position="85"/>
        <end position="95"/>
    </location>
</feature>
<dbReference type="CDD" id="cd02042">
    <property type="entry name" value="ParAB_family"/>
    <property type="match status" value="1"/>
</dbReference>
<protein>
    <recommendedName>
        <fullName evidence="2">AAA domain-containing protein</fullName>
    </recommendedName>
</protein>
<keyword evidence="4" id="KW-1185">Reference proteome</keyword>
<gene>
    <name evidence="3" type="ORF">GCM10022235_43600</name>
</gene>
<feature type="compositionally biased region" description="Basic and acidic residues" evidence="1">
    <location>
        <begin position="43"/>
        <end position="57"/>
    </location>
</feature>
<feature type="compositionally biased region" description="Basic and acidic residues" evidence="1">
    <location>
        <begin position="261"/>
        <end position="270"/>
    </location>
</feature>
<dbReference type="InterPro" id="IPR027417">
    <property type="entry name" value="P-loop_NTPase"/>
</dbReference>
<proteinExistence type="predicted"/>
<evidence type="ECO:0000313" key="3">
    <source>
        <dbReference type="EMBL" id="GAA3569638.1"/>
    </source>
</evidence>
<feature type="compositionally biased region" description="Low complexity" evidence="1">
    <location>
        <begin position="133"/>
        <end position="176"/>
    </location>
</feature>
<dbReference type="InterPro" id="IPR050678">
    <property type="entry name" value="DNA_Partitioning_ATPase"/>
</dbReference>
<evidence type="ECO:0000259" key="2">
    <source>
        <dbReference type="Pfam" id="PF13614"/>
    </source>
</evidence>
<evidence type="ECO:0000313" key="4">
    <source>
        <dbReference type="Proteomes" id="UP001501222"/>
    </source>
</evidence>
<dbReference type="Gene3D" id="3.40.50.300">
    <property type="entry name" value="P-loop containing nucleotide triphosphate hydrolases"/>
    <property type="match status" value="1"/>
</dbReference>
<dbReference type="Proteomes" id="UP001501222">
    <property type="component" value="Unassembled WGS sequence"/>
</dbReference>
<reference evidence="4" key="1">
    <citation type="journal article" date="2019" name="Int. J. Syst. Evol. Microbiol.">
        <title>The Global Catalogue of Microorganisms (GCM) 10K type strain sequencing project: providing services to taxonomists for standard genome sequencing and annotation.</title>
        <authorList>
            <consortium name="The Broad Institute Genomics Platform"/>
            <consortium name="The Broad Institute Genome Sequencing Center for Infectious Disease"/>
            <person name="Wu L."/>
            <person name="Ma J."/>
        </authorList>
    </citation>
    <scope>NUCLEOTIDE SEQUENCE [LARGE SCALE GENOMIC DNA]</scope>
    <source>
        <strain evidence="4">JCM 16928</strain>
    </source>
</reference>
<dbReference type="SUPFAM" id="SSF52540">
    <property type="entry name" value="P-loop containing nucleoside triphosphate hydrolases"/>
    <property type="match status" value="1"/>
</dbReference>
<dbReference type="EMBL" id="BAABAA010000006">
    <property type="protein sequence ID" value="GAA3569638.1"/>
    <property type="molecule type" value="Genomic_DNA"/>
</dbReference>
<feature type="region of interest" description="Disordered" evidence="1">
    <location>
        <begin position="1"/>
        <end position="354"/>
    </location>
</feature>
<dbReference type="InterPro" id="IPR025669">
    <property type="entry name" value="AAA_dom"/>
</dbReference>
<feature type="compositionally biased region" description="Polar residues" evidence="1">
    <location>
        <begin position="117"/>
        <end position="129"/>
    </location>
</feature>
<feature type="domain" description="AAA" evidence="2">
    <location>
        <begin position="422"/>
        <end position="604"/>
    </location>
</feature>
<accession>A0ABP6XME2</accession>